<dbReference type="FunFam" id="3.40.120.10:FF:000014">
    <property type="entry name" value="Phosphomannomutase/phosphoglucomutase isoform B"/>
    <property type="match status" value="1"/>
</dbReference>
<name>A0AAD6PIV1_9ROSI</name>
<organism evidence="15 16">
    <name type="scientific">Salix udensis</name>
    <dbReference type="NCBI Taxonomy" id="889485"/>
    <lineage>
        <taxon>Eukaryota</taxon>
        <taxon>Viridiplantae</taxon>
        <taxon>Streptophyta</taxon>
        <taxon>Embryophyta</taxon>
        <taxon>Tracheophyta</taxon>
        <taxon>Spermatophyta</taxon>
        <taxon>Magnoliopsida</taxon>
        <taxon>eudicotyledons</taxon>
        <taxon>Gunneridae</taxon>
        <taxon>Pentapetalae</taxon>
        <taxon>rosids</taxon>
        <taxon>fabids</taxon>
        <taxon>Malpighiales</taxon>
        <taxon>Salicaceae</taxon>
        <taxon>Saliceae</taxon>
        <taxon>Salix</taxon>
    </lineage>
</organism>
<evidence type="ECO:0000259" key="13">
    <source>
        <dbReference type="Pfam" id="PF02879"/>
    </source>
</evidence>
<dbReference type="InterPro" id="IPR005846">
    <property type="entry name" value="A-D-PHexomutase_a/b/a-III"/>
</dbReference>
<comment type="catalytic activity">
    <reaction evidence="1">
        <text>alpha-D-glucose 1-phosphate = alpha-D-glucose 6-phosphate</text>
        <dbReference type="Rhea" id="RHEA:23536"/>
        <dbReference type="ChEBI" id="CHEBI:58225"/>
        <dbReference type="ChEBI" id="CHEBI:58601"/>
        <dbReference type="EC" id="5.4.2.2"/>
    </reaction>
</comment>
<dbReference type="PANTHER" id="PTHR42946">
    <property type="entry name" value="PHOSPHOHEXOSE MUTASE"/>
    <property type="match status" value="1"/>
</dbReference>
<evidence type="ECO:0000256" key="7">
    <source>
        <dbReference type="ARBA" id="ARBA00022553"/>
    </source>
</evidence>
<comment type="cofactor">
    <cofactor evidence="2">
        <name>Mg(2+)</name>
        <dbReference type="ChEBI" id="CHEBI:18420"/>
    </cofactor>
</comment>
<evidence type="ECO:0000256" key="8">
    <source>
        <dbReference type="ARBA" id="ARBA00023277"/>
    </source>
</evidence>
<feature type="compositionally biased region" description="Polar residues" evidence="11">
    <location>
        <begin position="9"/>
        <end position="19"/>
    </location>
</feature>
<sequence>MPAPKATGIKSSSTTNYNEAVSDEEMDKIRRLQNGSDVRGVAMEGEKGRTVDLSPPAVEAIAESFGEWVINGLEKEKGRVAANVRVSLGRDPRLSGASLSVAVFSGLVRAGCLAFDMGLATTPACFMSTLLPPFSFDASIMMTASHLPYTRNGLKFFTRGGGLTSPEVEEICDKAARNISGNIIKERVNHPLHYDTPLKGFQIIVNAGNGSGGFFTWDVLDKLGAETFGSLHLNPDGRFPNHIPNPEDKIAMALSRAAVLENSADLGIVFDTDVDRSGVVDKEGNPINGDRLIALMSAIVLREHPGTTIVTDARASMALTRFIVDRGGQHCLYRVGYRNVIDKGVRLDKNGVETHLMMETSGHGALKENYFLDDGAYMVVKIIIEMVRMKLAGSDEGIGSLIKDLEEPLESVELRMNIISEP</sequence>
<evidence type="ECO:0000256" key="5">
    <source>
        <dbReference type="ARBA" id="ARBA00012728"/>
    </source>
</evidence>
<evidence type="ECO:0000256" key="9">
    <source>
        <dbReference type="ARBA" id="ARBA00049318"/>
    </source>
</evidence>
<keyword evidence="16" id="KW-1185">Reference proteome</keyword>
<dbReference type="SUPFAM" id="SSF53738">
    <property type="entry name" value="Phosphoglucomutase, first 3 domains"/>
    <property type="match status" value="3"/>
</dbReference>
<accession>A0AAD6PIV1</accession>
<evidence type="ECO:0000256" key="11">
    <source>
        <dbReference type="SAM" id="MobiDB-lite"/>
    </source>
</evidence>
<keyword evidence="8" id="KW-0119">Carbohydrate metabolism</keyword>
<evidence type="ECO:0000313" key="16">
    <source>
        <dbReference type="Proteomes" id="UP001162972"/>
    </source>
</evidence>
<comment type="caution">
    <text evidence="15">The sequence shown here is derived from an EMBL/GenBank/DDBJ whole genome shotgun (WGS) entry which is preliminary data.</text>
</comment>
<keyword evidence="7" id="KW-0597">Phosphoprotein</keyword>
<evidence type="ECO:0000256" key="10">
    <source>
        <dbReference type="ARBA" id="ARBA00049409"/>
    </source>
</evidence>
<reference evidence="15 16" key="1">
    <citation type="journal article" date="2023" name="Int. J. Mol. Sci.">
        <title>De Novo Assembly and Annotation of 11 Diverse Shrub Willow (Salix) Genomes Reveals Novel Gene Organization in Sex-Linked Regions.</title>
        <authorList>
            <person name="Hyden B."/>
            <person name="Feng K."/>
            <person name="Yates T.B."/>
            <person name="Jawdy S."/>
            <person name="Cereghino C."/>
            <person name="Smart L.B."/>
            <person name="Muchero W."/>
        </authorList>
    </citation>
    <scope>NUCLEOTIDE SEQUENCE [LARGE SCALE GENOMIC DNA]</scope>
    <source>
        <tissue evidence="15">Shoot tip</tissue>
    </source>
</reference>
<evidence type="ECO:0000256" key="6">
    <source>
        <dbReference type="ARBA" id="ARBA00022526"/>
    </source>
</evidence>
<comment type="subunit">
    <text evidence="4">Monomer.</text>
</comment>
<dbReference type="InterPro" id="IPR016055">
    <property type="entry name" value="A-D-PHexomutase_a/b/a-I/II/III"/>
</dbReference>
<dbReference type="Gene3D" id="3.40.120.10">
    <property type="entry name" value="Alpha-D-Glucose-1,6-Bisphosphate, subunit A, domain 3"/>
    <property type="match status" value="3"/>
</dbReference>
<evidence type="ECO:0000259" key="12">
    <source>
        <dbReference type="Pfam" id="PF02878"/>
    </source>
</evidence>
<dbReference type="GO" id="GO:0006006">
    <property type="term" value="P:glucose metabolic process"/>
    <property type="evidence" value="ECO:0007669"/>
    <property type="project" value="UniProtKB-KW"/>
</dbReference>
<evidence type="ECO:0000256" key="2">
    <source>
        <dbReference type="ARBA" id="ARBA00001946"/>
    </source>
</evidence>
<dbReference type="Pfam" id="PF02880">
    <property type="entry name" value="PGM_PMM_III"/>
    <property type="match status" value="1"/>
</dbReference>
<evidence type="ECO:0000313" key="15">
    <source>
        <dbReference type="EMBL" id="KAJ6429883.1"/>
    </source>
</evidence>
<dbReference type="AlphaFoldDB" id="A0AAD6PIV1"/>
<comment type="catalytic activity">
    <reaction evidence="9">
        <text>alpha-D-glucose 1,6-bisphosphate + L-seryl-[protein] = O-phospho-L-seryl-[protein] + alpha-D-glucose 6-phosphate</text>
        <dbReference type="Rhea" id="RHEA:68752"/>
        <dbReference type="Rhea" id="RHEA-COMP:9863"/>
        <dbReference type="Rhea" id="RHEA-COMP:11604"/>
        <dbReference type="ChEBI" id="CHEBI:29999"/>
        <dbReference type="ChEBI" id="CHEBI:58225"/>
        <dbReference type="ChEBI" id="CHEBI:58392"/>
        <dbReference type="ChEBI" id="CHEBI:83421"/>
    </reaction>
</comment>
<comment type="similarity">
    <text evidence="3">Belongs to the phosphohexose mutase family.</text>
</comment>
<dbReference type="EC" id="5.4.2.2" evidence="5"/>
<feature type="domain" description="Alpha-D-phosphohexomutase alpha/beta/alpha" evidence="13">
    <location>
        <begin position="199"/>
        <end position="284"/>
    </location>
</feature>
<dbReference type="GO" id="GO:0009570">
    <property type="term" value="C:chloroplast stroma"/>
    <property type="evidence" value="ECO:0007669"/>
    <property type="project" value="TreeGrafter"/>
</dbReference>
<feature type="region of interest" description="Disordered" evidence="11">
    <location>
        <begin position="1"/>
        <end position="26"/>
    </location>
</feature>
<evidence type="ECO:0000259" key="14">
    <source>
        <dbReference type="Pfam" id="PF02880"/>
    </source>
</evidence>
<dbReference type="Pfam" id="PF02879">
    <property type="entry name" value="PGM_PMM_II"/>
    <property type="match status" value="1"/>
</dbReference>
<proteinExistence type="inferred from homology"/>
<dbReference type="PANTHER" id="PTHR42946:SF2">
    <property type="entry name" value="PHOSPHOGLUCOMUTASE (ALPHA-D-GLUCOSE-1,6-BISPHOSPHATE-DEPENDENT)"/>
    <property type="match status" value="1"/>
</dbReference>
<dbReference type="GO" id="GO:0004615">
    <property type="term" value="F:phosphomannomutase activity"/>
    <property type="evidence" value="ECO:0007669"/>
    <property type="project" value="TreeGrafter"/>
</dbReference>
<dbReference type="FunFam" id="3.40.120.10:FF:000010">
    <property type="entry name" value="phosphomannomutase/phosphoglucomutase isoform X1"/>
    <property type="match status" value="1"/>
</dbReference>
<keyword evidence="6" id="KW-0313">Glucose metabolism</keyword>
<dbReference type="GO" id="GO:0004614">
    <property type="term" value="F:phosphoglucomutase activity"/>
    <property type="evidence" value="ECO:0007669"/>
    <property type="project" value="UniProtKB-EC"/>
</dbReference>
<dbReference type="Pfam" id="PF02878">
    <property type="entry name" value="PGM_PMM_I"/>
    <property type="match status" value="1"/>
</dbReference>
<protein>
    <recommendedName>
        <fullName evidence="5">phosphoglucomutase (alpha-D-glucose-1,6-bisphosphate-dependent)</fullName>
        <ecNumber evidence="5">5.4.2.2</ecNumber>
    </recommendedName>
</protein>
<comment type="catalytic activity">
    <reaction evidence="10">
        <text>O-phospho-L-seryl-[protein] + alpha-D-glucose 1-phosphate = alpha-D-glucose 1,6-bisphosphate + L-seryl-[protein]</text>
        <dbReference type="Rhea" id="RHEA:68748"/>
        <dbReference type="Rhea" id="RHEA-COMP:9863"/>
        <dbReference type="Rhea" id="RHEA-COMP:11604"/>
        <dbReference type="ChEBI" id="CHEBI:29999"/>
        <dbReference type="ChEBI" id="CHEBI:58392"/>
        <dbReference type="ChEBI" id="CHEBI:58601"/>
        <dbReference type="ChEBI" id="CHEBI:83421"/>
    </reaction>
</comment>
<dbReference type="InterPro" id="IPR005844">
    <property type="entry name" value="A-D-PHexomutase_a/b/a-I"/>
</dbReference>
<dbReference type="Proteomes" id="UP001162972">
    <property type="component" value="Chromosome 8"/>
</dbReference>
<dbReference type="InterPro" id="IPR050060">
    <property type="entry name" value="Phosphoglucosamine_mutase"/>
</dbReference>
<dbReference type="PRINTS" id="PR00509">
    <property type="entry name" value="PGMPMM"/>
</dbReference>
<dbReference type="EMBL" id="JAPFFJ010000004">
    <property type="protein sequence ID" value="KAJ6429883.1"/>
    <property type="molecule type" value="Genomic_DNA"/>
</dbReference>
<gene>
    <name evidence="15" type="ORF">OIU84_021318</name>
</gene>
<evidence type="ECO:0000256" key="1">
    <source>
        <dbReference type="ARBA" id="ARBA00000443"/>
    </source>
</evidence>
<dbReference type="InterPro" id="IPR005845">
    <property type="entry name" value="A-D-PHexomutase_a/b/a-II"/>
</dbReference>
<evidence type="ECO:0000256" key="3">
    <source>
        <dbReference type="ARBA" id="ARBA00010231"/>
    </source>
</evidence>
<evidence type="ECO:0000256" key="4">
    <source>
        <dbReference type="ARBA" id="ARBA00011245"/>
    </source>
</evidence>
<feature type="domain" description="Alpha-D-phosphohexomutase alpha/beta/alpha" evidence="12">
    <location>
        <begin position="32"/>
        <end position="176"/>
    </location>
</feature>
<dbReference type="InterPro" id="IPR005841">
    <property type="entry name" value="Alpha-D-phosphohexomutase_SF"/>
</dbReference>
<feature type="domain" description="Alpha-D-phosphohexomutase alpha/beta/alpha" evidence="14">
    <location>
        <begin position="288"/>
        <end position="388"/>
    </location>
</feature>